<evidence type="ECO:0000313" key="12">
    <source>
        <dbReference type="EMBL" id="QPZ37624.1"/>
    </source>
</evidence>
<keyword evidence="13" id="KW-1185">Reference proteome</keyword>
<accession>A0ABX6YG85</accession>
<comment type="pathway">
    <text evidence="3 10">Cofactor biosynthesis; tetrahydrofolate biosynthesis; 7,8-dihydrofolate from 2-amino-4-hydroxy-6-hydroxymethyl-7,8-dihydropteridine diphosphate and 4-aminobenzoate: step 1/2.</text>
</comment>
<dbReference type="SUPFAM" id="SSF51717">
    <property type="entry name" value="Dihydropteroate synthetase-like"/>
    <property type="match status" value="1"/>
</dbReference>
<evidence type="ECO:0000256" key="10">
    <source>
        <dbReference type="RuleBase" id="RU361205"/>
    </source>
</evidence>
<evidence type="ECO:0000256" key="9">
    <source>
        <dbReference type="ARBA" id="ARBA00022909"/>
    </source>
</evidence>
<evidence type="ECO:0000313" key="13">
    <source>
        <dbReference type="Proteomes" id="UP000662814"/>
    </source>
</evidence>
<proteinExistence type="inferred from homology"/>
<dbReference type="InterPro" id="IPR006390">
    <property type="entry name" value="DHP_synth_dom"/>
</dbReference>
<keyword evidence="7 10" id="KW-0479">Metal-binding</keyword>
<dbReference type="GO" id="GO:0004156">
    <property type="term" value="F:dihydropteroate synthase activity"/>
    <property type="evidence" value="ECO:0007669"/>
    <property type="project" value="UniProtKB-EC"/>
</dbReference>
<dbReference type="PANTHER" id="PTHR20941:SF1">
    <property type="entry name" value="FOLIC ACID SYNTHESIS PROTEIN FOL1"/>
    <property type="match status" value="1"/>
</dbReference>
<reference evidence="12 13" key="1">
    <citation type="submission" date="2020-12" db="EMBL/GenBank/DDBJ databases">
        <title>Microbacterium sp. HY060.</title>
        <authorList>
            <person name="Zhou J."/>
        </authorList>
    </citation>
    <scope>NUCLEOTIDE SEQUENCE [LARGE SCALE GENOMIC DNA]</scope>
    <source>
        <strain evidence="12 13">HY60</strain>
    </source>
</reference>
<dbReference type="PANTHER" id="PTHR20941">
    <property type="entry name" value="FOLATE SYNTHESIS PROTEINS"/>
    <property type="match status" value="1"/>
</dbReference>
<evidence type="ECO:0000259" key="11">
    <source>
        <dbReference type="PROSITE" id="PS50972"/>
    </source>
</evidence>
<dbReference type="InterPro" id="IPR000489">
    <property type="entry name" value="Pterin-binding_dom"/>
</dbReference>
<evidence type="ECO:0000256" key="8">
    <source>
        <dbReference type="ARBA" id="ARBA00022842"/>
    </source>
</evidence>
<comment type="cofactor">
    <cofactor evidence="2 10">
        <name>Mg(2+)</name>
        <dbReference type="ChEBI" id="CHEBI:18420"/>
    </cofactor>
</comment>
<dbReference type="PROSITE" id="PS00793">
    <property type="entry name" value="DHPS_2"/>
    <property type="match status" value="1"/>
</dbReference>
<dbReference type="NCBIfam" id="TIGR01496">
    <property type="entry name" value="DHPS"/>
    <property type="match status" value="1"/>
</dbReference>
<dbReference type="EC" id="2.5.1.15" evidence="5 10"/>
<dbReference type="InterPro" id="IPR045031">
    <property type="entry name" value="DHP_synth-like"/>
</dbReference>
<comment type="function">
    <text evidence="10">Catalyzes the condensation of para-aminobenzoate (pABA) with 6-hydroxymethyl-7,8-dihydropterin diphosphate (DHPt-PP) to form 7,8-dihydropteroate (H2Pte), the immediate precursor of folate derivatives.</text>
</comment>
<evidence type="ECO:0000256" key="4">
    <source>
        <dbReference type="ARBA" id="ARBA00009503"/>
    </source>
</evidence>
<evidence type="ECO:0000256" key="6">
    <source>
        <dbReference type="ARBA" id="ARBA00022679"/>
    </source>
</evidence>
<keyword evidence="9 10" id="KW-0289">Folate biosynthesis</keyword>
<dbReference type="PROSITE" id="PS00792">
    <property type="entry name" value="DHPS_1"/>
    <property type="match status" value="1"/>
</dbReference>
<keyword evidence="8 10" id="KW-0460">Magnesium</keyword>
<dbReference type="PROSITE" id="PS50972">
    <property type="entry name" value="PTERIN_BINDING"/>
    <property type="match status" value="1"/>
</dbReference>
<evidence type="ECO:0000256" key="1">
    <source>
        <dbReference type="ARBA" id="ARBA00000012"/>
    </source>
</evidence>
<name>A0ABX6YG85_9MICO</name>
<dbReference type="RefSeq" id="WP_166990909.1">
    <property type="nucleotide sequence ID" value="NZ_CP061169.1"/>
</dbReference>
<gene>
    <name evidence="12" type="primary">folP</name>
    <name evidence="12" type="ORF">HCR76_12415</name>
</gene>
<comment type="similarity">
    <text evidence="4 10">Belongs to the DHPS family.</text>
</comment>
<dbReference type="Proteomes" id="UP000662814">
    <property type="component" value="Chromosome"/>
</dbReference>
<organism evidence="12 13">
    <name type="scientific">Paramicrobacterium chengjingii</name>
    <dbReference type="NCBI Taxonomy" id="2769067"/>
    <lineage>
        <taxon>Bacteria</taxon>
        <taxon>Bacillati</taxon>
        <taxon>Actinomycetota</taxon>
        <taxon>Actinomycetes</taxon>
        <taxon>Micrococcales</taxon>
        <taxon>Microbacteriaceae</taxon>
        <taxon>Paramicrobacterium</taxon>
    </lineage>
</organism>
<dbReference type="CDD" id="cd00739">
    <property type="entry name" value="DHPS"/>
    <property type="match status" value="1"/>
</dbReference>
<dbReference type="EMBL" id="CP061169">
    <property type="protein sequence ID" value="QPZ37624.1"/>
    <property type="molecule type" value="Genomic_DNA"/>
</dbReference>
<evidence type="ECO:0000256" key="5">
    <source>
        <dbReference type="ARBA" id="ARBA00012458"/>
    </source>
</evidence>
<sequence>MTLIMGVVNVTPDSFSDGGRFFSHDDAIEHARALCREGADLIDVGGESTRPGAELVDPVEEQRRVIPVIAALAAEGISVSVDTMHSSTASASVEAGAELINDVSGGLVDPDMPRVAAESGRDFVAMHWRGYLTDPHERVHYDDVVSDVHGELARRIDALTRAGIAAERLIIDPGLGFSKNPEHNWAILAHLDRFESLAGRMLVGASRKRFLSTVSPTGAHPAERDPATAAISMLCAQSGIWAVRVHNVTGTRTALNVLDAVNAHRDDQ</sequence>
<evidence type="ECO:0000256" key="2">
    <source>
        <dbReference type="ARBA" id="ARBA00001946"/>
    </source>
</evidence>
<keyword evidence="6 10" id="KW-0808">Transferase</keyword>
<evidence type="ECO:0000256" key="3">
    <source>
        <dbReference type="ARBA" id="ARBA00004763"/>
    </source>
</evidence>
<dbReference type="InterPro" id="IPR011005">
    <property type="entry name" value="Dihydropteroate_synth-like_sf"/>
</dbReference>
<dbReference type="Gene3D" id="3.20.20.20">
    <property type="entry name" value="Dihydropteroate synthase-like"/>
    <property type="match status" value="1"/>
</dbReference>
<comment type="catalytic activity">
    <reaction evidence="1">
        <text>(7,8-dihydropterin-6-yl)methyl diphosphate + 4-aminobenzoate = 7,8-dihydropteroate + diphosphate</text>
        <dbReference type="Rhea" id="RHEA:19949"/>
        <dbReference type="ChEBI" id="CHEBI:17836"/>
        <dbReference type="ChEBI" id="CHEBI:17839"/>
        <dbReference type="ChEBI" id="CHEBI:33019"/>
        <dbReference type="ChEBI" id="CHEBI:72950"/>
        <dbReference type="EC" id="2.5.1.15"/>
    </reaction>
</comment>
<dbReference type="Pfam" id="PF00809">
    <property type="entry name" value="Pterin_bind"/>
    <property type="match status" value="1"/>
</dbReference>
<protein>
    <recommendedName>
        <fullName evidence="5 10">Dihydropteroate synthase</fullName>
        <shortName evidence="10">DHPS</shortName>
        <ecNumber evidence="5 10">2.5.1.15</ecNumber>
    </recommendedName>
    <alternativeName>
        <fullName evidence="10">Dihydropteroate pyrophosphorylase</fullName>
    </alternativeName>
</protein>
<feature type="domain" description="Pterin-binding" evidence="11">
    <location>
        <begin position="2"/>
        <end position="256"/>
    </location>
</feature>
<evidence type="ECO:0000256" key="7">
    <source>
        <dbReference type="ARBA" id="ARBA00022723"/>
    </source>
</evidence>